<evidence type="ECO:0000256" key="1">
    <source>
        <dbReference type="ARBA" id="ARBA00023016"/>
    </source>
</evidence>
<dbReference type="SUPFAM" id="SSF49764">
    <property type="entry name" value="HSP20-like chaperones"/>
    <property type="match status" value="1"/>
</dbReference>
<sequence length="223" mass="25274">MFSIWSGTHQGMDHRYQHPHLSPYPHPNYHPVPSVDDIGGSSEVHTSKENFLVKVDTRNFGPEQLLVKTLDGFLIVEGEHEERTNYGVKFIHSGIHHLQGSVGHHGHQHGDAPLDATTWVSGINCNKHQFVVRLELAQFSPDEILVKTVDDFLVIEGKHEEKEDGQGFITRHFNRRYLLPLNVNKDEVVCEINAEGILKVTVPRVESEKGGHEKVHKLVRVSK</sequence>
<dbReference type="PRINTS" id="PR00299">
    <property type="entry name" value="ACRYSTALLIN"/>
</dbReference>
<dbReference type="GO" id="GO:0009408">
    <property type="term" value="P:response to heat"/>
    <property type="evidence" value="ECO:0007669"/>
    <property type="project" value="TreeGrafter"/>
</dbReference>
<dbReference type="InterPro" id="IPR008978">
    <property type="entry name" value="HSP20-like_chaperone"/>
</dbReference>
<comment type="similarity">
    <text evidence="2 3">Belongs to the small heat shock protein (HSP20) family.</text>
</comment>
<dbReference type="AlphaFoldDB" id="A0A226ENW7"/>
<evidence type="ECO:0000256" key="4">
    <source>
        <dbReference type="SAM" id="MobiDB-lite"/>
    </source>
</evidence>
<dbReference type="CDD" id="cd06464">
    <property type="entry name" value="ACD_sHsps-like"/>
    <property type="match status" value="1"/>
</dbReference>
<protein>
    <submittedName>
        <fullName evidence="6">Protein lethal(2)essential for life</fullName>
    </submittedName>
</protein>
<organism evidence="6 7">
    <name type="scientific">Folsomia candida</name>
    <name type="common">Springtail</name>
    <dbReference type="NCBI Taxonomy" id="158441"/>
    <lineage>
        <taxon>Eukaryota</taxon>
        <taxon>Metazoa</taxon>
        <taxon>Ecdysozoa</taxon>
        <taxon>Arthropoda</taxon>
        <taxon>Hexapoda</taxon>
        <taxon>Collembola</taxon>
        <taxon>Entomobryomorpha</taxon>
        <taxon>Isotomoidea</taxon>
        <taxon>Isotomidae</taxon>
        <taxon>Proisotominae</taxon>
        <taxon>Folsomia</taxon>
    </lineage>
</organism>
<dbReference type="InterPro" id="IPR002068">
    <property type="entry name" value="A-crystallin/Hsp20_dom"/>
</dbReference>
<dbReference type="PANTHER" id="PTHR45640">
    <property type="entry name" value="HEAT SHOCK PROTEIN HSP-12.2-RELATED"/>
    <property type="match status" value="1"/>
</dbReference>
<dbReference type="GO" id="GO:0005737">
    <property type="term" value="C:cytoplasm"/>
    <property type="evidence" value="ECO:0007669"/>
    <property type="project" value="TreeGrafter"/>
</dbReference>
<evidence type="ECO:0000256" key="2">
    <source>
        <dbReference type="PROSITE-ProRule" id="PRU00285"/>
    </source>
</evidence>
<dbReference type="InterPro" id="IPR001436">
    <property type="entry name" value="Alpha-crystallin/sHSP_animal"/>
</dbReference>
<dbReference type="GO" id="GO:0051082">
    <property type="term" value="F:unfolded protein binding"/>
    <property type="evidence" value="ECO:0007669"/>
    <property type="project" value="TreeGrafter"/>
</dbReference>
<dbReference type="PANTHER" id="PTHR45640:SF13">
    <property type="entry name" value="HEAT SHOCK PROTEIN 22-RELATED"/>
    <property type="match status" value="1"/>
</dbReference>
<dbReference type="CDD" id="cd06526">
    <property type="entry name" value="metazoan_ACD"/>
    <property type="match status" value="1"/>
</dbReference>
<keyword evidence="1" id="KW-0346">Stress response</keyword>
<dbReference type="Pfam" id="PF00011">
    <property type="entry name" value="HSP20"/>
    <property type="match status" value="1"/>
</dbReference>
<evidence type="ECO:0000259" key="5">
    <source>
        <dbReference type="PROSITE" id="PS01031"/>
    </source>
</evidence>
<feature type="region of interest" description="Disordered" evidence="4">
    <location>
        <begin position="16"/>
        <end position="41"/>
    </location>
</feature>
<dbReference type="PROSITE" id="PS01031">
    <property type="entry name" value="SHSP"/>
    <property type="match status" value="1"/>
</dbReference>
<dbReference type="Gene3D" id="2.60.40.790">
    <property type="match status" value="2"/>
</dbReference>
<evidence type="ECO:0000313" key="6">
    <source>
        <dbReference type="EMBL" id="OXA59345.1"/>
    </source>
</evidence>
<feature type="domain" description="SHSP" evidence="5">
    <location>
        <begin position="111"/>
        <end position="222"/>
    </location>
</feature>
<reference evidence="6 7" key="1">
    <citation type="submission" date="2015-12" db="EMBL/GenBank/DDBJ databases">
        <title>The genome of Folsomia candida.</title>
        <authorList>
            <person name="Faddeeva A."/>
            <person name="Derks M.F."/>
            <person name="Anvar Y."/>
            <person name="Smit S."/>
            <person name="Van Straalen N."/>
            <person name="Roelofs D."/>
        </authorList>
    </citation>
    <scope>NUCLEOTIDE SEQUENCE [LARGE SCALE GENOMIC DNA]</scope>
    <source>
        <strain evidence="6 7">VU population</strain>
        <tissue evidence="6">Whole body</tissue>
    </source>
</reference>
<dbReference type="EMBL" id="LNIX01000002">
    <property type="protein sequence ID" value="OXA59345.1"/>
    <property type="molecule type" value="Genomic_DNA"/>
</dbReference>
<dbReference type="GO" id="GO:0005634">
    <property type="term" value="C:nucleus"/>
    <property type="evidence" value="ECO:0007669"/>
    <property type="project" value="TreeGrafter"/>
</dbReference>
<dbReference type="STRING" id="158441.A0A226ENW7"/>
<proteinExistence type="inferred from homology"/>
<dbReference type="GO" id="GO:0042026">
    <property type="term" value="P:protein refolding"/>
    <property type="evidence" value="ECO:0007669"/>
    <property type="project" value="TreeGrafter"/>
</dbReference>
<accession>A0A226ENW7</accession>
<name>A0A226ENW7_FOLCA</name>
<evidence type="ECO:0000313" key="7">
    <source>
        <dbReference type="Proteomes" id="UP000198287"/>
    </source>
</evidence>
<evidence type="ECO:0000256" key="3">
    <source>
        <dbReference type="RuleBase" id="RU003616"/>
    </source>
</evidence>
<gene>
    <name evidence="6" type="ORF">Fcan01_05004</name>
</gene>
<comment type="caution">
    <text evidence="6">The sequence shown here is derived from an EMBL/GenBank/DDBJ whole genome shotgun (WGS) entry which is preliminary data.</text>
</comment>
<dbReference type="OrthoDB" id="1431247at2759"/>
<keyword evidence="7" id="KW-1185">Reference proteome</keyword>
<dbReference type="Proteomes" id="UP000198287">
    <property type="component" value="Unassembled WGS sequence"/>
</dbReference>